<dbReference type="PANTHER" id="PTHR11802">
    <property type="entry name" value="SERINE PROTEASE FAMILY S10 SERINE CARBOXYPEPTIDASE"/>
    <property type="match status" value="1"/>
</dbReference>
<dbReference type="GO" id="GO:0016747">
    <property type="term" value="F:acyltransferase activity, transferring groups other than amino-acyl groups"/>
    <property type="evidence" value="ECO:0007669"/>
    <property type="project" value="TreeGrafter"/>
</dbReference>
<accession>A0AA87ZC96</accession>
<keyword evidence="3" id="KW-1185">Reference proteome</keyword>
<reference evidence="2" key="1">
    <citation type="submission" date="2023-07" db="EMBL/GenBank/DDBJ databases">
        <title>draft genome sequence of fig (Ficus carica).</title>
        <authorList>
            <person name="Takahashi T."/>
            <person name="Nishimura K."/>
        </authorList>
    </citation>
    <scope>NUCLEOTIDE SEQUENCE</scope>
</reference>
<protein>
    <recommendedName>
        <fullName evidence="4">Serine carboxypeptidase</fullName>
    </recommendedName>
</protein>
<comment type="similarity">
    <text evidence="1">Belongs to the peptidase S10 family.</text>
</comment>
<dbReference type="Proteomes" id="UP001187192">
    <property type="component" value="Unassembled WGS sequence"/>
</dbReference>
<dbReference type="GO" id="GO:0004185">
    <property type="term" value="F:serine-type carboxypeptidase activity"/>
    <property type="evidence" value="ECO:0007669"/>
    <property type="project" value="InterPro"/>
</dbReference>
<sequence>MKNLYIQGYMVGNPVTDPHYDDNFKVPFAYHRCIENINEPQILKPVCKSIFPGNGKMEEINRKSLLENPSDPKWVQPSLCFGGPPPNFPEFGCPGSIKTWTGYSKNLSYETLIESVVSYHQRLSLRGYRTLVYSGDHDMGIPYFGTQAWIKSLNIPIAGQWRPWLVDDEISG</sequence>
<organism evidence="2 3">
    <name type="scientific">Ficus carica</name>
    <name type="common">Common fig</name>
    <dbReference type="NCBI Taxonomy" id="3494"/>
    <lineage>
        <taxon>Eukaryota</taxon>
        <taxon>Viridiplantae</taxon>
        <taxon>Streptophyta</taxon>
        <taxon>Embryophyta</taxon>
        <taxon>Tracheophyta</taxon>
        <taxon>Spermatophyta</taxon>
        <taxon>Magnoliopsida</taxon>
        <taxon>eudicotyledons</taxon>
        <taxon>Gunneridae</taxon>
        <taxon>Pentapetalae</taxon>
        <taxon>rosids</taxon>
        <taxon>fabids</taxon>
        <taxon>Rosales</taxon>
        <taxon>Moraceae</taxon>
        <taxon>Ficeae</taxon>
        <taxon>Ficus</taxon>
    </lineage>
</organism>
<gene>
    <name evidence="2" type="ORF">TIFTF001_004620</name>
</gene>
<evidence type="ECO:0008006" key="4">
    <source>
        <dbReference type="Google" id="ProtNLM"/>
    </source>
</evidence>
<dbReference type="GO" id="GO:0019748">
    <property type="term" value="P:secondary metabolic process"/>
    <property type="evidence" value="ECO:0007669"/>
    <property type="project" value="TreeGrafter"/>
</dbReference>
<dbReference type="Pfam" id="PF00450">
    <property type="entry name" value="Peptidase_S10"/>
    <property type="match status" value="1"/>
</dbReference>
<dbReference type="PANTHER" id="PTHR11802:SF450">
    <property type="entry name" value="SERINE CARBOXYPEPTIDASE-LIKE 7"/>
    <property type="match status" value="1"/>
</dbReference>
<proteinExistence type="inferred from homology"/>
<evidence type="ECO:0000313" key="3">
    <source>
        <dbReference type="Proteomes" id="UP001187192"/>
    </source>
</evidence>
<evidence type="ECO:0000313" key="2">
    <source>
        <dbReference type="EMBL" id="GMN34304.1"/>
    </source>
</evidence>
<dbReference type="InterPro" id="IPR001563">
    <property type="entry name" value="Peptidase_S10"/>
</dbReference>
<evidence type="ECO:0000256" key="1">
    <source>
        <dbReference type="ARBA" id="ARBA00009431"/>
    </source>
</evidence>
<dbReference type="GO" id="GO:0006508">
    <property type="term" value="P:proteolysis"/>
    <property type="evidence" value="ECO:0007669"/>
    <property type="project" value="InterPro"/>
</dbReference>
<dbReference type="EMBL" id="BTGU01000004">
    <property type="protein sequence ID" value="GMN34304.1"/>
    <property type="molecule type" value="Genomic_DNA"/>
</dbReference>
<comment type="caution">
    <text evidence="2">The sequence shown here is derived from an EMBL/GenBank/DDBJ whole genome shotgun (WGS) entry which is preliminary data.</text>
</comment>
<dbReference type="InterPro" id="IPR029058">
    <property type="entry name" value="AB_hydrolase_fold"/>
</dbReference>
<name>A0AA87ZC96_FICCA</name>
<dbReference type="Gene3D" id="3.40.50.1820">
    <property type="entry name" value="alpha/beta hydrolase"/>
    <property type="match status" value="1"/>
</dbReference>
<dbReference type="AlphaFoldDB" id="A0AA87ZC96"/>
<dbReference type="SUPFAM" id="SSF53474">
    <property type="entry name" value="alpha/beta-Hydrolases"/>
    <property type="match status" value="1"/>
</dbReference>